<evidence type="ECO:0000313" key="2">
    <source>
        <dbReference type="EMBL" id="GHC62164.1"/>
    </source>
</evidence>
<dbReference type="PANTHER" id="PTHR34703:SF1">
    <property type="entry name" value="ANTIPORTER SUBUNIT MNHG2-RELATED"/>
    <property type="match status" value="1"/>
</dbReference>
<organism evidence="2 3">
    <name type="scientific">Roseibacillus persicicus</name>
    <dbReference type="NCBI Taxonomy" id="454148"/>
    <lineage>
        <taxon>Bacteria</taxon>
        <taxon>Pseudomonadati</taxon>
        <taxon>Verrucomicrobiota</taxon>
        <taxon>Verrucomicrobiia</taxon>
        <taxon>Verrucomicrobiales</taxon>
        <taxon>Verrucomicrobiaceae</taxon>
        <taxon>Roseibacillus</taxon>
    </lineage>
</organism>
<keyword evidence="1" id="KW-0472">Membrane</keyword>
<protein>
    <recommendedName>
        <fullName evidence="4">Cation:proton antiporter</fullName>
    </recommendedName>
</protein>
<name>A0A918TSZ1_9BACT</name>
<dbReference type="EMBL" id="BMXI01000015">
    <property type="protein sequence ID" value="GHC62164.1"/>
    <property type="molecule type" value="Genomic_DNA"/>
</dbReference>
<dbReference type="Pfam" id="PF03334">
    <property type="entry name" value="PhaG_MnhG_YufB"/>
    <property type="match status" value="1"/>
</dbReference>
<evidence type="ECO:0008006" key="4">
    <source>
        <dbReference type="Google" id="ProtNLM"/>
    </source>
</evidence>
<dbReference type="NCBIfam" id="TIGR01300">
    <property type="entry name" value="CPA3_mnhG_phaG"/>
    <property type="match status" value="1"/>
</dbReference>
<gene>
    <name evidence="2" type="ORF">GCM10007100_31920</name>
</gene>
<dbReference type="RefSeq" id="WP_189572105.1">
    <property type="nucleotide sequence ID" value="NZ_BMXI01000015.1"/>
</dbReference>
<feature type="transmembrane region" description="Helical" evidence="1">
    <location>
        <begin position="59"/>
        <end position="81"/>
    </location>
</feature>
<reference evidence="2" key="2">
    <citation type="submission" date="2020-09" db="EMBL/GenBank/DDBJ databases">
        <authorList>
            <person name="Sun Q."/>
            <person name="Kim S."/>
        </authorList>
    </citation>
    <scope>NUCLEOTIDE SEQUENCE</scope>
    <source>
        <strain evidence="2">KCTC 12988</strain>
    </source>
</reference>
<dbReference type="GO" id="GO:0015385">
    <property type="term" value="F:sodium:proton antiporter activity"/>
    <property type="evidence" value="ECO:0007669"/>
    <property type="project" value="TreeGrafter"/>
</dbReference>
<dbReference type="InterPro" id="IPR005133">
    <property type="entry name" value="PhaG_MnhG_YufB"/>
</dbReference>
<sequence length="100" mass="10886">MISELFLLLGSLCFFIASLGLFRMPDSFCRIHAATKASSLGVALCAIAAVLEFRTATSVGVAIAIVFLVFLTAPLACHAITRRLVPEKTRMPFTPEKREK</sequence>
<accession>A0A918TSZ1</accession>
<feature type="transmembrane region" description="Helical" evidence="1">
    <location>
        <begin position="6"/>
        <end position="22"/>
    </location>
</feature>
<reference evidence="2" key="1">
    <citation type="journal article" date="2014" name="Int. J. Syst. Evol. Microbiol.">
        <title>Complete genome sequence of Corynebacterium casei LMG S-19264T (=DSM 44701T), isolated from a smear-ripened cheese.</title>
        <authorList>
            <consortium name="US DOE Joint Genome Institute (JGI-PGF)"/>
            <person name="Walter F."/>
            <person name="Albersmeier A."/>
            <person name="Kalinowski J."/>
            <person name="Ruckert C."/>
        </authorList>
    </citation>
    <scope>NUCLEOTIDE SEQUENCE</scope>
    <source>
        <strain evidence="2">KCTC 12988</strain>
    </source>
</reference>
<keyword evidence="1" id="KW-1133">Transmembrane helix</keyword>
<comment type="caution">
    <text evidence="2">The sequence shown here is derived from an EMBL/GenBank/DDBJ whole genome shotgun (WGS) entry which is preliminary data.</text>
</comment>
<evidence type="ECO:0000256" key="1">
    <source>
        <dbReference type="SAM" id="Phobius"/>
    </source>
</evidence>
<dbReference type="AlphaFoldDB" id="A0A918TSZ1"/>
<dbReference type="PANTHER" id="PTHR34703">
    <property type="entry name" value="ANTIPORTER SUBUNIT MNHG2-RELATED"/>
    <property type="match status" value="1"/>
</dbReference>
<keyword evidence="3" id="KW-1185">Reference proteome</keyword>
<dbReference type="Proteomes" id="UP000644507">
    <property type="component" value="Unassembled WGS sequence"/>
</dbReference>
<evidence type="ECO:0000313" key="3">
    <source>
        <dbReference type="Proteomes" id="UP000644507"/>
    </source>
</evidence>
<proteinExistence type="predicted"/>
<keyword evidence="1" id="KW-0812">Transmembrane</keyword>